<dbReference type="Proteomes" id="UP000244173">
    <property type="component" value="Chromosome"/>
</dbReference>
<evidence type="ECO:0000256" key="2">
    <source>
        <dbReference type="ARBA" id="ARBA00007362"/>
    </source>
</evidence>
<sequence>MNGILSGRAAQLALLLGLWLVWGYSWIMTKTGLMHISPMGLAVGRSLFALASLLVVLLLTRRSLTPPPFRDMLAIGLTQNTGFYALSNLALLAGGAGKVSVLCYTMPFWTLLFARVFLGEQVRGLQWIGVMLALSGLICILEPWALEADSVSNWLAIAAGMSWAVSVILLKRFRARHPGADPINLTFWQMVWGTLPLVVLWLLVPNRPVDWGMPLLMALLFLGVLGGGLGWLVWALLLGRLSAGTASLNILAIPGVAVFLAWLQLGEVPDFAESIGMGLIACALAVLAAVTMFNERRLKRQLRARTPVA</sequence>
<feature type="transmembrane region" description="Helical" evidence="6">
    <location>
        <begin position="216"/>
        <end position="239"/>
    </location>
</feature>
<feature type="transmembrane region" description="Helical" evidence="6">
    <location>
        <begin position="151"/>
        <end position="170"/>
    </location>
</feature>
<evidence type="ECO:0000256" key="1">
    <source>
        <dbReference type="ARBA" id="ARBA00004141"/>
    </source>
</evidence>
<dbReference type="KEGG" id="maer:DAI18_02895"/>
<dbReference type="GO" id="GO:0016020">
    <property type="term" value="C:membrane"/>
    <property type="evidence" value="ECO:0007669"/>
    <property type="project" value="UniProtKB-SubCell"/>
</dbReference>
<keyword evidence="5 6" id="KW-0472">Membrane</keyword>
<feature type="domain" description="EamA" evidence="7">
    <location>
        <begin position="13"/>
        <end position="141"/>
    </location>
</feature>
<organism evidence="8 9">
    <name type="scientific">Microvirgula aerodenitrificans</name>
    <dbReference type="NCBI Taxonomy" id="57480"/>
    <lineage>
        <taxon>Bacteria</taxon>
        <taxon>Pseudomonadati</taxon>
        <taxon>Pseudomonadota</taxon>
        <taxon>Betaproteobacteria</taxon>
        <taxon>Neisseriales</taxon>
        <taxon>Aquaspirillaceae</taxon>
        <taxon>Microvirgula</taxon>
    </lineage>
</organism>
<dbReference type="RefSeq" id="WP_028500018.1">
    <property type="nucleotide sequence ID" value="NZ_CALFSO010000121.1"/>
</dbReference>
<dbReference type="InterPro" id="IPR037185">
    <property type="entry name" value="EmrE-like"/>
</dbReference>
<evidence type="ECO:0000259" key="7">
    <source>
        <dbReference type="Pfam" id="PF00892"/>
    </source>
</evidence>
<keyword evidence="4 6" id="KW-1133">Transmembrane helix</keyword>
<accession>A0A2S0P746</accession>
<evidence type="ECO:0000313" key="9">
    <source>
        <dbReference type="Proteomes" id="UP000244173"/>
    </source>
</evidence>
<dbReference type="SUPFAM" id="SSF103481">
    <property type="entry name" value="Multidrug resistance efflux transporter EmrE"/>
    <property type="match status" value="2"/>
</dbReference>
<feature type="transmembrane region" description="Helical" evidence="6">
    <location>
        <begin position="125"/>
        <end position="145"/>
    </location>
</feature>
<feature type="transmembrane region" description="Helical" evidence="6">
    <location>
        <begin position="271"/>
        <end position="293"/>
    </location>
</feature>
<feature type="transmembrane region" description="Helical" evidence="6">
    <location>
        <begin position="39"/>
        <end position="60"/>
    </location>
</feature>
<dbReference type="InterPro" id="IPR050638">
    <property type="entry name" value="AA-Vitamin_Transporters"/>
</dbReference>
<feature type="transmembrane region" description="Helical" evidence="6">
    <location>
        <begin position="182"/>
        <end position="204"/>
    </location>
</feature>
<evidence type="ECO:0000256" key="3">
    <source>
        <dbReference type="ARBA" id="ARBA00022692"/>
    </source>
</evidence>
<gene>
    <name evidence="8" type="ORF">DAI18_02895</name>
</gene>
<feature type="transmembrane region" description="Helical" evidence="6">
    <location>
        <begin position="246"/>
        <end position="265"/>
    </location>
</feature>
<feature type="domain" description="EamA" evidence="7">
    <location>
        <begin position="154"/>
        <end position="287"/>
    </location>
</feature>
<comment type="subcellular location">
    <subcellularLocation>
        <location evidence="1">Membrane</location>
        <topology evidence="1">Multi-pass membrane protein</topology>
    </subcellularLocation>
</comment>
<dbReference type="EMBL" id="CP028519">
    <property type="protein sequence ID" value="AVY93107.1"/>
    <property type="molecule type" value="Genomic_DNA"/>
</dbReference>
<proteinExistence type="inferred from homology"/>
<dbReference type="PANTHER" id="PTHR32322:SF2">
    <property type="entry name" value="EAMA DOMAIN-CONTAINING PROTEIN"/>
    <property type="match status" value="1"/>
</dbReference>
<dbReference type="OrthoDB" id="5430053at2"/>
<name>A0A2S0P746_9NEIS</name>
<dbReference type="Pfam" id="PF00892">
    <property type="entry name" value="EamA"/>
    <property type="match status" value="2"/>
</dbReference>
<evidence type="ECO:0000256" key="5">
    <source>
        <dbReference type="ARBA" id="ARBA00023136"/>
    </source>
</evidence>
<protein>
    <submittedName>
        <fullName evidence="8">EamA/RhaT family transporter</fullName>
    </submittedName>
</protein>
<dbReference type="STRING" id="1122240.GCA_000620105_03108"/>
<dbReference type="AlphaFoldDB" id="A0A2S0P746"/>
<evidence type="ECO:0000313" key="8">
    <source>
        <dbReference type="EMBL" id="AVY93107.1"/>
    </source>
</evidence>
<dbReference type="InterPro" id="IPR000620">
    <property type="entry name" value="EamA_dom"/>
</dbReference>
<comment type="similarity">
    <text evidence="2">Belongs to the EamA transporter family.</text>
</comment>
<keyword evidence="3 6" id="KW-0812">Transmembrane</keyword>
<dbReference type="PANTHER" id="PTHR32322">
    <property type="entry name" value="INNER MEMBRANE TRANSPORTER"/>
    <property type="match status" value="1"/>
</dbReference>
<keyword evidence="9" id="KW-1185">Reference proteome</keyword>
<reference evidence="8 9" key="1">
    <citation type="submission" date="2018-04" db="EMBL/GenBank/DDBJ databases">
        <title>Denitrifier Microvirgula.</title>
        <authorList>
            <person name="Anderson E."/>
            <person name="Jang J."/>
            <person name="Ishii S."/>
        </authorList>
    </citation>
    <scope>NUCLEOTIDE SEQUENCE [LARGE SCALE GENOMIC DNA]</scope>
    <source>
        <strain evidence="8 9">BE2.4</strain>
    </source>
</reference>
<evidence type="ECO:0000256" key="6">
    <source>
        <dbReference type="SAM" id="Phobius"/>
    </source>
</evidence>
<feature type="transmembrane region" description="Helical" evidence="6">
    <location>
        <begin position="99"/>
        <end position="118"/>
    </location>
</feature>
<evidence type="ECO:0000256" key="4">
    <source>
        <dbReference type="ARBA" id="ARBA00022989"/>
    </source>
</evidence>